<dbReference type="Proteomes" id="UP000317573">
    <property type="component" value="Unassembled WGS sequence"/>
</dbReference>
<dbReference type="Gene3D" id="3.40.50.720">
    <property type="entry name" value="NAD(P)-binding Rossmann-like Domain"/>
    <property type="match status" value="1"/>
</dbReference>
<protein>
    <submittedName>
        <fullName evidence="3">3-oxoacyl-[acyl-carrier protein] reductase</fullName>
    </submittedName>
</protein>
<dbReference type="PANTHER" id="PTHR43639:SF1">
    <property type="entry name" value="SHORT-CHAIN DEHYDROGENASE_REDUCTASE FAMILY PROTEIN"/>
    <property type="match status" value="1"/>
</dbReference>
<dbReference type="PANTHER" id="PTHR43639">
    <property type="entry name" value="OXIDOREDUCTASE, SHORT-CHAIN DEHYDROGENASE/REDUCTASE FAMILY (AFU_ORTHOLOGUE AFUA_5G02870)"/>
    <property type="match status" value="1"/>
</dbReference>
<keyword evidence="2" id="KW-0560">Oxidoreductase</keyword>
<dbReference type="PRINTS" id="PR00080">
    <property type="entry name" value="SDRFAMILY"/>
</dbReference>
<dbReference type="GO" id="GO:0016491">
    <property type="term" value="F:oxidoreductase activity"/>
    <property type="evidence" value="ECO:0007669"/>
    <property type="project" value="UniProtKB-KW"/>
</dbReference>
<sequence length="262" mass="27137">MVHQRGKADFVTASAPEQHRSALVTGGAGAIGRHICLALARSGFAVGVGYRGDSTRAQEVVDEINTEGGAARAVPAVLDDPDSVIPTIARMHAQLGPLGVLVNNAVAWPDNVEQAEPFYQTTMDWASLVRTNLEGTLAITRHCAQTMAHHHWGRIITVSTDLVDGSMQSDVSYIAAKGGMTAASRALAWELGPAGVTVNLVAPGLTAEKGATIAPHVVAELVEHTPLRRLVTAAEVAAAVAFLASENAGAITGHVLTVSGGH</sequence>
<comment type="similarity">
    <text evidence="1">Belongs to the short-chain dehydrogenases/reductases (SDR) family.</text>
</comment>
<dbReference type="PRINTS" id="PR00081">
    <property type="entry name" value="GDHRDH"/>
</dbReference>
<evidence type="ECO:0000313" key="3">
    <source>
        <dbReference type="EMBL" id="TWH09345.1"/>
    </source>
</evidence>
<accession>A0A562DIB9</accession>
<evidence type="ECO:0000256" key="1">
    <source>
        <dbReference type="ARBA" id="ARBA00006484"/>
    </source>
</evidence>
<comment type="caution">
    <text evidence="3">The sequence shown here is derived from an EMBL/GenBank/DDBJ whole genome shotgun (WGS) entry which is preliminary data.</text>
</comment>
<dbReference type="SUPFAM" id="SSF51735">
    <property type="entry name" value="NAD(P)-binding Rossmann-fold domains"/>
    <property type="match status" value="1"/>
</dbReference>
<evidence type="ECO:0000256" key="2">
    <source>
        <dbReference type="ARBA" id="ARBA00023002"/>
    </source>
</evidence>
<dbReference type="InterPro" id="IPR036291">
    <property type="entry name" value="NAD(P)-bd_dom_sf"/>
</dbReference>
<dbReference type="EMBL" id="VLJT01000060">
    <property type="protein sequence ID" value="TWH09345.1"/>
    <property type="molecule type" value="Genomic_DNA"/>
</dbReference>
<evidence type="ECO:0000313" key="4">
    <source>
        <dbReference type="Proteomes" id="UP000317573"/>
    </source>
</evidence>
<dbReference type="Pfam" id="PF13561">
    <property type="entry name" value="adh_short_C2"/>
    <property type="match status" value="1"/>
</dbReference>
<dbReference type="InterPro" id="IPR002347">
    <property type="entry name" value="SDR_fam"/>
</dbReference>
<dbReference type="AlphaFoldDB" id="A0A562DIB9"/>
<organism evidence="3 4">
    <name type="scientific">Rhodococcus rhodochrous J45</name>
    <dbReference type="NCBI Taxonomy" id="935266"/>
    <lineage>
        <taxon>Bacteria</taxon>
        <taxon>Bacillati</taxon>
        <taxon>Actinomycetota</taxon>
        <taxon>Actinomycetes</taxon>
        <taxon>Mycobacteriales</taxon>
        <taxon>Nocardiaceae</taxon>
        <taxon>Rhodococcus</taxon>
    </lineage>
</organism>
<gene>
    <name evidence="3" type="ORF">L618_005900000030</name>
</gene>
<proteinExistence type="inferred from homology"/>
<reference evidence="3 4" key="1">
    <citation type="submission" date="2019-07" db="EMBL/GenBank/DDBJ databases">
        <title>Genome sequencing of lignin-degrading bacterial isolates.</title>
        <authorList>
            <person name="Gladden J."/>
        </authorList>
    </citation>
    <scope>NUCLEOTIDE SEQUENCE [LARGE SCALE GENOMIC DNA]</scope>
    <source>
        <strain evidence="3 4">J45</strain>
    </source>
</reference>
<name>A0A562DIB9_RHORH</name>